<dbReference type="CDD" id="cd05387">
    <property type="entry name" value="BY-kinase"/>
    <property type="match status" value="1"/>
</dbReference>
<evidence type="ECO:0000256" key="11">
    <source>
        <dbReference type="ARBA" id="ARBA00022840"/>
    </source>
</evidence>
<evidence type="ECO:0000259" key="18">
    <source>
        <dbReference type="Pfam" id="PF02706"/>
    </source>
</evidence>
<sequence>MYERTSEQRRPKAANPDRQPAQSLTGRQFSKLAATPQAETGQAAGTQGEPSLHQLWSVLLRRWWIILGVTVIGTVLLALAARQIPPDYTAMAQIEVLPGWGPEAGQTAPADAADRQMILDTHMVMLRMPDFLRKVIAPLPQFENGKNERLVERLGERISINQLMSSRIIAIRVTLPDPNEAANLANRMAEVYLAQQVSQQADQIRDELARVDSGISRLRSDIDTAREQMRQQFEPETPIEAGGGPDGRSPTSEAAESKASASSKAQLLVELEQRRRELQRQLESVAPNLRIASPASPPVEPSSLHPMLFVVPGAVFLLIATSFLVIARDRLDQSLRSAQDVTSALSIPCLGLVPRSRSLRSGGAHDSLRQEPFSAFAESIRSVAAAGGFAQTSSAAETVMVTSSEPGEGKTPLAVSLAQYAGSIGRRVLLIDLDLRTPSVLKELGVEARYSLVDLMAQRVDRNAAVLTDPDLDFHVLPMTSGQVDPVRLVSDPYWQTTLNDFRSRYDVILIDGPPALGRAEAGLIARMADRVIFAVKWGATRTRIARNAVDALIASRGEAQGVSAVITQVAPRAHARYGFGDATEVMTRHGARLLPPARPGGVKKAISKVVRAPASAVAGATAFISEWSRRVRKWAVG</sequence>
<dbReference type="Proteomes" id="UP000266273">
    <property type="component" value="Unassembled WGS sequence"/>
</dbReference>
<evidence type="ECO:0000256" key="3">
    <source>
        <dbReference type="ARBA" id="ARBA00008883"/>
    </source>
</evidence>
<dbReference type="AlphaFoldDB" id="A0A397QAY7"/>
<comment type="similarity">
    <text evidence="2">Belongs to the CpsD/CapB family.</text>
</comment>
<keyword evidence="6" id="KW-0997">Cell inner membrane</keyword>
<evidence type="ECO:0000256" key="2">
    <source>
        <dbReference type="ARBA" id="ARBA00007316"/>
    </source>
</evidence>
<evidence type="ECO:0000256" key="1">
    <source>
        <dbReference type="ARBA" id="ARBA00004429"/>
    </source>
</evidence>
<dbReference type="EC" id="2.7.10.2" evidence="4"/>
<evidence type="ECO:0000256" key="17">
    <source>
        <dbReference type="SAM" id="Phobius"/>
    </source>
</evidence>
<keyword evidence="13 17" id="KW-0472">Membrane</keyword>
<dbReference type="EMBL" id="QXDF01000001">
    <property type="protein sequence ID" value="RIA55381.1"/>
    <property type="molecule type" value="Genomic_DNA"/>
</dbReference>
<dbReference type="PANTHER" id="PTHR32309:SF13">
    <property type="entry name" value="FERRIC ENTEROBACTIN TRANSPORT PROTEIN FEPE"/>
    <property type="match status" value="1"/>
</dbReference>
<evidence type="ECO:0000313" key="20">
    <source>
        <dbReference type="EMBL" id="RIA55381.1"/>
    </source>
</evidence>
<proteinExistence type="inferred from homology"/>
<comment type="catalytic activity">
    <reaction evidence="15">
        <text>L-tyrosyl-[protein] + ATP = O-phospho-L-tyrosyl-[protein] + ADP + H(+)</text>
        <dbReference type="Rhea" id="RHEA:10596"/>
        <dbReference type="Rhea" id="RHEA-COMP:10136"/>
        <dbReference type="Rhea" id="RHEA-COMP:20101"/>
        <dbReference type="ChEBI" id="CHEBI:15378"/>
        <dbReference type="ChEBI" id="CHEBI:30616"/>
        <dbReference type="ChEBI" id="CHEBI:46858"/>
        <dbReference type="ChEBI" id="CHEBI:61978"/>
        <dbReference type="ChEBI" id="CHEBI:456216"/>
        <dbReference type="EC" id="2.7.10.2"/>
    </reaction>
</comment>
<accession>A0A397QAY7</accession>
<keyword evidence="11" id="KW-0067">ATP-binding</keyword>
<dbReference type="InterPro" id="IPR003856">
    <property type="entry name" value="LPS_length_determ_N"/>
</dbReference>
<dbReference type="PANTHER" id="PTHR32309">
    <property type="entry name" value="TYROSINE-PROTEIN KINASE"/>
    <property type="match status" value="1"/>
</dbReference>
<feature type="compositionally biased region" description="Low complexity" evidence="16">
    <location>
        <begin position="252"/>
        <end position="261"/>
    </location>
</feature>
<dbReference type="InterPro" id="IPR027417">
    <property type="entry name" value="P-loop_NTPase"/>
</dbReference>
<reference evidence="20 21" key="1">
    <citation type="submission" date="2018-08" db="EMBL/GenBank/DDBJ databases">
        <title>Genomic Encyclopedia of Archaeal and Bacterial Type Strains, Phase II (KMG-II): from individual species to whole genera.</title>
        <authorList>
            <person name="Goeker M."/>
        </authorList>
    </citation>
    <scope>NUCLEOTIDE SEQUENCE [LARGE SCALE GENOMIC DNA]</scope>
    <source>
        <strain evidence="20 21">DSM 5002</strain>
    </source>
</reference>
<dbReference type="Pfam" id="PF13614">
    <property type="entry name" value="AAA_31"/>
    <property type="match status" value="1"/>
</dbReference>
<feature type="transmembrane region" description="Helical" evidence="17">
    <location>
        <begin position="63"/>
        <end position="81"/>
    </location>
</feature>
<evidence type="ECO:0000256" key="7">
    <source>
        <dbReference type="ARBA" id="ARBA00022679"/>
    </source>
</evidence>
<dbReference type="InterPro" id="IPR005702">
    <property type="entry name" value="Wzc-like_C"/>
</dbReference>
<keyword evidence="5" id="KW-1003">Cell membrane</keyword>
<keyword evidence="9" id="KW-0547">Nucleotide-binding</keyword>
<feature type="region of interest" description="Disordered" evidence="16">
    <location>
        <begin position="223"/>
        <end position="261"/>
    </location>
</feature>
<keyword evidence="7" id="KW-0808">Transferase</keyword>
<dbReference type="RefSeq" id="WP_119060291.1">
    <property type="nucleotide sequence ID" value="NZ_QXDF01000001.1"/>
</dbReference>
<comment type="caution">
    <text evidence="20">The sequence shown here is derived from an EMBL/GenBank/DDBJ whole genome shotgun (WGS) entry which is preliminary data.</text>
</comment>
<evidence type="ECO:0000313" key="21">
    <source>
        <dbReference type="Proteomes" id="UP000266273"/>
    </source>
</evidence>
<feature type="domain" description="AAA" evidence="19">
    <location>
        <begin position="399"/>
        <end position="537"/>
    </location>
</feature>
<evidence type="ECO:0000256" key="9">
    <source>
        <dbReference type="ARBA" id="ARBA00022741"/>
    </source>
</evidence>
<keyword evidence="21" id="KW-1185">Reference proteome</keyword>
<keyword evidence="10" id="KW-0418">Kinase</keyword>
<dbReference type="OrthoDB" id="230260at2"/>
<dbReference type="InterPro" id="IPR025669">
    <property type="entry name" value="AAA_dom"/>
</dbReference>
<evidence type="ECO:0000256" key="16">
    <source>
        <dbReference type="SAM" id="MobiDB-lite"/>
    </source>
</evidence>
<name>A0A397QAY7_9HYPH</name>
<evidence type="ECO:0000256" key="14">
    <source>
        <dbReference type="ARBA" id="ARBA00023137"/>
    </source>
</evidence>
<keyword evidence="8 17" id="KW-0812">Transmembrane</keyword>
<evidence type="ECO:0000256" key="6">
    <source>
        <dbReference type="ARBA" id="ARBA00022519"/>
    </source>
</evidence>
<evidence type="ECO:0000256" key="4">
    <source>
        <dbReference type="ARBA" id="ARBA00011903"/>
    </source>
</evidence>
<evidence type="ECO:0000256" key="8">
    <source>
        <dbReference type="ARBA" id="ARBA00022692"/>
    </source>
</evidence>
<evidence type="ECO:0000256" key="10">
    <source>
        <dbReference type="ARBA" id="ARBA00022777"/>
    </source>
</evidence>
<evidence type="ECO:0000256" key="15">
    <source>
        <dbReference type="ARBA" id="ARBA00051245"/>
    </source>
</evidence>
<keyword evidence="12 17" id="KW-1133">Transmembrane helix</keyword>
<feature type="domain" description="Polysaccharide chain length determinant N-terminal" evidence="18">
    <location>
        <begin position="51"/>
        <end position="135"/>
    </location>
</feature>
<evidence type="ECO:0000256" key="12">
    <source>
        <dbReference type="ARBA" id="ARBA00022989"/>
    </source>
</evidence>
<evidence type="ECO:0000256" key="13">
    <source>
        <dbReference type="ARBA" id="ARBA00023136"/>
    </source>
</evidence>
<dbReference type="SUPFAM" id="SSF52540">
    <property type="entry name" value="P-loop containing nucleoside triphosphate hydrolases"/>
    <property type="match status" value="1"/>
</dbReference>
<protein>
    <recommendedName>
        <fullName evidence="4">non-specific protein-tyrosine kinase</fullName>
        <ecNumber evidence="4">2.7.10.2</ecNumber>
    </recommendedName>
</protein>
<feature type="region of interest" description="Disordered" evidence="16">
    <location>
        <begin position="1"/>
        <end position="25"/>
    </location>
</feature>
<gene>
    <name evidence="20" type="ORF">BXY53_0444</name>
</gene>
<dbReference type="InterPro" id="IPR050445">
    <property type="entry name" value="Bact_polysacc_biosynth/exp"/>
</dbReference>
<comment type="similarity">
    <text evidence="3">Belongs to the etk/wzc family.</text>
</comment>
<keyword evidence="14" id="KW-0829">Tyrosine-protein kinase</keyword>
<organism evidence="20 21">
    <name type="scientific">Dichotomicrobium thermohalophilum</name>
    <dbReference type="NCBI Taxonomy" id="933063"/>
    <lineage>
        <taxon>Bacteria</taxon>
        <taxon>Pseudomonadati</taxon>
        <taxon>Pseudomonadota</taxon>
        <taxon>Alphaproteobacteria</taxon>
        <taxon>Hyphomicrobiales</taxon>
        <taxon>Hyphomicrobiaceae</taxon>
        <taxon>Dichotomicrobium</taxon>
    </lineage>
</organism>
<dbReference type="GO" id="GO:0005886">
    <property type="term" value="C:plasma membrane"/>
    <property type="evidence" value="ECO:0007669"/>
    <property type="project" value="UniProtKB-SubCell"/>
</dbReference>
<evidence type="ECO:0000256" key="5">
    <source>
        <dbReference type="ARBA" id="ARBA00022475"/>
    </source>
</evidence>
<feature type="transmembrane region" description="Helical" evidence="17">
    <location>
        <begin position="307"/>
        <end position="327"/>
    </location>
</feature>
<feature type="compositionally biased region" description="Basic and acidic residues" evidence="16">
    <location>
        <begin position="1"/>
        <end position="10"/>
    </location>
</feature>
<dbReference type="Gene3D" id="3.40.50.300">
    <property type="entry name" value="P-loop containing nucleotide triphosphate hydrolases"/>
    <property type="match status" value="1"/>
</dbReference>
<comment type="subcellular location">
    <subcellularLocation>
        <location evidence="1">Cell inner membrane</location>
        <topology evidence="1">Multi-pass membrane protein</topology>
    </subcellularLocation>
</comment>
<evidence type="ECO:0000259" key="19">
    <source>
        <dbReference type="Pfam" id="PF13614"/>
    </source>
</evidence>
<dbReference type="Pfam" id="PF02706">
    <property type="entry name" value="Wzz"/>
    <property type="match status" value="1"/>
</dbReference>